<feature type="domain" description="Calcineurin-like phosphoesterase" evidence="17">
    <location>
        <begin position="432"/>
        <end position="678"/>
    </location>
</feature>
<protein>
    <recommendedName>
        <fullName evidence="7">Manganese-dependent ADP-ribose/CDP-alcohol diphosphatase</fullName>
        <ecNumber evidence="5">3.6.1.13</ecNumber>
        <ecNumber evidence="4">3.6.1.16</ecNumber>
        <ecNumber evidence="6">3.6.1.53</ecNumber>
    </recommendedName>
    <alternativeName>
        <fullName evidence="12">ADPRibase-Mn</fullName>
    </alternativeName>
    <alternativeName>
        <fullName evidence="11">CDP-choline phosphohydrolase</fullName>
    </alternativeName>
</protein>
<dbReference type="InterPro" id="IPR004843">
    <property type="entry name" value="Calcineurin-like_PHP"/>
</dbReference>
<comment type="cofactor">
    <cofactor evidence="1">
        <name>Mg(2+)</name>
        <dbReference type="ChEBI" id="CHEBI:18420"/>
    </cofactor>
</comment>
<evidence type="ECO:0000256" key="8">
    <source>
        <dbReference type="ARBA" id="ARBA00022723"/>
    </source>
</evidence>
<evidence type="ECO:0000256" key="5">
    <source>
        <dbReference type="ARBA" id="ARBA00012453"/>
    </source>
</evidence>
<dbReference type="CDD" id="cd07396">
    <property type="entry name" value="MPP_Nbla03831"/>
    <property type="match status" value="2"/>
</dbReference>
<dbReference type="Gene3D" id="3.60.21.10">
    <property type="match status" value="2"/>
</dbReference>
<reference evidence="18" key="1">
    <citation type="journal article" date="2018" name="DNA Res.">
        <title>Multiple hybrid de novo genome assembly of finger millet, an orphan allotetraploid crop.</title>
        <authorList>
            <person name="Hatakeyama M."/>
            <person name="Aluri S."/>
            <person name="Balachadran M.T."/>
            <person name="Sivarajan S.R."/>
            <person name="Patrignani A."/>
            <person name="Gruter S."/>
            <person name="Poveda L."/>
            <person name="Shimizu-Inatsugi R."/>
            <person name="Baeten J."/>
            <person name="Francoijs K.J."/>
            <person name="Nataraja K.N."/>
            <person name="Reddy Y.A.N."/>
            <person name="Phadnis S."/>
            <person name="Ravikumar R.L."/>
            <person name="Schlapbach R."/>
            <person name="Sreeman S.M."/>
            <person name="Shimizu K.K."/>
        </authorList>
    </citation>
    <scope>NUCLEOTIDE SEQUENCE</scope>
</reference>
<evidence type="ECO:0000313" key="19">
    <source>
        <dbReference type="Proteomes" id="UP001054889"/>
    </source>
</evidence>
<keyword evidence="9" id="KW-0378">Hydrolase</keyword>
<dbReference type="EC" id="3.6.1.13" evidence="5"/>
<evidence type="ECO:0000256" key="16">
    <source>
        <dbReference type="ARBA" id="ARBA00049546"/>
    </source>
</evidence>
<dbReference type="EC" id="3.6.1.53" evidence="6"/>
<evidence type="ECO:0000313" key="18">
    <source>
        <dbReference type="EMBL" id="GJN34664.1"/>
    </source>
</evidence>
<dbReference type="GO" id="GO:0047631">
    <property type="term" value="F:ADP-ribose diphosphatase activity"/>
    <property type="evidence" value="ECO:0007669"/>
    <property type="project" value="UniProtKB-EC"/>
</dbReference>
<dbReference type="InterPro" id="IPR041869">
    <property type="entry name" value="MPP_ADPRM"/>
</dbReference>
<organism evidence="18 19">
    <name type="scientific">Eleusine coracana subsp. coracana</name>
    <dbReference type="NCBI Taxonomy" id="191504"/>
    <lineage>
        <taxon>Eukaryota</taxon>
        <taxon>Viridiplantae</taxon>
        <taxon>Streptophyta</taxon>
        <taxon>Embryophyta</taxon>
        <taxon>Tracheophyta</taxon>
        <taxon>Spermatophyta</taxon>
        <taxon>Magnoliopsida</taxon>
        <taxon>Liliopsida</taxon>
        <taxon>Poales</taxon>
        <taxon>Poaceae</taxon>
        <taxon>PACMAD clade</taxon>
        <taxon>Chloridoideae</taxon>
        <taxon>Cynodonteae</taxon>
        <taxon>Eleusininae</taxon>
        <taxon>Eleusine</taxon>
    </lineage>
</organism>
<dbReference type="Pfam" id="PF00149">
    <property type="entry name" value="Metallophos"/>
    <property type="match status" value="2"/>
</dbReference>
<dbReference type="Proteomes" id="UP001054889">
    <property type="component" value="Unassembled WGS sequence"/>
</dbReference>
<accession>A0AAV5FG10</accession>
<comment type="catalytic activity">
    <reaction evidence="15">
        <text>ADP-D-ribose + H2O = D-ribose 5-phosphate + AMP + 2 H(+)</text>
        <dbReference type="Rhea" id="RHEA:10412"/>
        <dbReference type="ChEBI" id="CHEBI:15377"/>
        <dbReference type="ChEBI" id="CHEBI:15378"/>
        <dbReference type="ChEBI" id="CHEBI:57967"/>
        <dbReference type="ChEBI" id="CHEBI:78346"/>
        <dbReference type="ChEBI" id="CHEBI:456215"/>
        <dbReference type="EC" id="3.6.1.53"/>
    </reaction>
</comment>
<keyword evidence="8" id="KW-0479">Metal-binding</keyword>
<evidence type="ECO:0000256" key="2">
    <source>
        <dbReference type="ARBA" id="ARBA00006362"/>
    </source>
</evidence>
<comment type="catalytic activity">
    <reaction evidence="13">
        <text>CDP-glycerol + H2O = sn-glycerol 3-phosphate + CMP + 2 H(+)</text>
        <dbReference type="Rhea" id="RHEA:21692"/>
        <dbReference type="ChEBI" id="CHEBI:15377"/>
        <dbReference type="ChEBI" id="CHEBI:15378"/>
        <dbReference type="ChEBI" id="CHEBI:57597"/>
        <dbReference type="ChEBI" id="CHEBI:58311"/>
        <dbReference type="ChEBI" id="CHEBI:60377"/>
        <dbReference type="EC" id="3.6.1.16"/>
    </reaction>
</comment>
<evidence type="ECO:0000256" key="7">
    <source>
        <dbReference type="ARBA" id="ARBA00016378"/>
    </source>
</evidence>
<keyword evidence="10" id="KW-0862">Zinc</keyword>
<dbReference type="GO" id="GO:0047734">
    <property type="term" value="F:CDP-glycerol diphosphatase activity"/>
    <property type="evidence" value="ECO:0007669"/>
    <property type="project" value="UniProtKB-EC"/>
</dbReference>
<comment type="subunit">
    <text evidence="3">Monomer.</text>
</comment>
<dbReference type="GO" id="GO:0008663">
    <property type="term" value="F:2',3'-cyclic-nucleotide 2'-phosphodiesterase activity"/>
    <property type="evidence" value="ECO:0007669"/>
    <property type="project" value="TreeGrafter"/>
</dbReference>
<dbReference type="GO" id="GO:0030145">
    <property type="term" value="F:manganese ion binding"/>
    <property type="evidence" value="ECO:0007669"/>
    <property type="project" value="TreeGrafter"/>
</dbReference>
<evidence type="ECO:0000259" key="17">
    <source>
        <dbReference type="Pfam" id="PF00149"/>
    </source>
</evidence>
<gene>
    <name evidence="18" type="primary">gb23347</name>
    <name evidence="18" type="ORF">PR202_gb23347</name>
</gene>
<dbReference type="SUPFAM" id="SSF56300">
    <property type="entry name" value="Metallo-dependent phosphatases"/>
    <property type="match status" value="2"/>
</dbReference>
<evidence type="ECO:0000256" key="9">
    <source>
        <dbReference type="ARBA" id="ARBA00022801"/>
    </source>
</evidence>
<dbReference type="PANTHER" id="PTHR16509:SF6">
    <property type="entry name" value="MANGANESE-DEPENDENT ADP-RIBOSE_CDP-ALCOHOL DIPHOSPHATASE"/>
    <property type="match status" value="1"/>
</dbReference>
<evidence type="ECO:0000256" key="4">
    <source>
        <dbReference type="ARBA" id="ARBA00012443"/>
    </source>
</evidence>
<dbReference type="InterPro" id="IPR029052">
    <property type="entry name" value="Metallo-depent_PP-like"/>
</dbReference>
<evidence type="ECO:0000256" key="11">
    <source>
        <dbReference type="ARBA" id="ARBA00030848"/>
    </source>
</evidence>
<comment type="catalytic activity">
    <reaction evidence="14">
        <text>CDP-choline + H2O = phosphocholine + CMP + 2 H(+)</text>
        <dbReference type="Rhea" id="RHEA:32487"/>
        <dbReference type="ChEBI" id="CHEBI:15377"/>
        <dbReference type="ChEBI" id="CHEBI:15378"/>
        <dbReference type="ChEBI" id="CHEBI:58779"/>
        <dbReference type="ChEBI" id="CHEBI:60377"/>
        <dbReference type="ChEBI" id="CHEBI:295975"/>
        <dbReference type="EC" id="3.6.1.53"/>
    </reaction>
</comment>
<evidence type="ECO:0000256" key="13">
    <source>
        <dbReference type="ARBA" id="ARBA00047486"/>
    </source>
</evidence>
<dbReference type="EC" id="3.6.1.16" evidence="4"/>
<dbReference type="AlphaFoldDB" id="A0AAV5FG10"/>
<feature type="domain" description="Calcineurin-like phosphoesterase" evidence="17">
    <location>
        <begin position="23"/>
        <end position="280"/>
    </location>
</feature>
<dbReference type="EMBL" id="BQKI01000085">
    <property type="protein sequence ID" value="GJN34664.1"/>
    <property type="molecule type" value="Genomic_DNA"/>
</dbReference>
<comment type="similarity">
    <text evidence="2">Belongs to the ADPRibase-Mn family.</text>
</comment>
<comment type="catalytic activity">
    <reaction evidence="16">
        <text>ADP-D-ribose + H2O = D-ribose 5-phosphate + AMP + 2 H(+)</text>
        <dbReference type="Rhea" id="RHEA:10412"/>
        <dbReference type="ChEBI" id="CHEBI:15377"/>
        <dbReference type="ChEBI" id="CHEBI:15378"/>
        <dbReference type="ChEBI" id="CHEBI:57967"/>
        <dbReference type="ChEBI" id="CHEBI:78346"/>
        <dbReference type="ChEBI" id="CHEBI:456215"/>
        <dbReference type="EC" id="3.6.1.13"/>
    </reaction>
</comment>
<evidence type="ECO:0000256" key="6">
    <source>
        <dbReference type="ARBA" id="ARBA00012529"/>
    </source>
</evidence>
<evidence type="ECO:0000256" key="15">
    <source>
        <dbReference type="ARBA" id="ARBA00047894"/>
    </source>
</evidence>
<evidence type="ECO:0000256" key="14">
    <source>
        <dbReference type="ARBA" id="ARBA00047636"/>
    </source>
</evidence>
<evidence type="ECO:0000256" key="12">
    <source>
        <dbReference type="ARBA" id="ARBA00032579"/>
    </source>
</evidence>
<evidence type="ECO:0000256" key="3">
    <source>
        <dbReference type="ARBA" id="ARBA00011245"/>
    </source>
</evidence>
<sequence>MGAANGVAAIQTAANKAAPLFSFGVIADVQYADIPDGRSFYGVPRYYRHSLAVLRRAVTSWNNTQTKPGGGVSFCINFGDIVDRHCPKEKSLRAVHEVLDAFGELAGGRPTYHMLGNHCLYNLPRTELLPLLNMPTNSSDSDDRAYYDFSPCPGFRIVVLDAYDFSALGRAQDHPTATAALRFLEENNPNADKNSSDGLAGTARRFVAYNGGVGVAQLAWLDGVLRDAAARGEKVVVCGHLPMDPGAAFPESLLWNYGEVMGVVHRYGCVKACFAGHDHQGGYCVDSRGVHHRALEAALECPPGTSAFGRVEVYPDRFARSSPHIAPLCDGCFEVARSEANDCRASEIAGEHAADFQLRPHRVPRRRPHPSACAPSQPLFPQSSGVERRSIWTWVLVALLDVLEFLLLQVLEMAAANGIAVNGSAKAPLFSFGVIADVQYADIPDGRSFLGVPRYYRHSISVLQRAVSRWNTHNNLKFAINFGDIIDGFCPKDKSLWAVQKVLDEFDKFQGPTYHMFGNHCLYNLPRSKLVSLLKMPTESDRAYYDFSPCPEFRIVVLDAYDFSCLGWPQDHLVTAAALKLLDEKNPNSDKNSPEGLVGVHRRFVKFNGAVGKEQLSWLNGVLQDASTNKQNVILCSHLPMDPGASSPAALMWNYDEVMSVVRQYNCVKACFAGHDHKGGHSVDSHGVHHRTLEAALECPPGTSAFGHVEVYPDKLLLIGSDRMADTEICF</sequence>
<dbReference type="PANTHER" id="PTHR16509">
    <property type="match status" value="1"/>
</dbReference>
<name>A0AAV5FG10_ELECO</name>
<proteinExistence type="inferred from homology"/>
<comment type="caution">
    <text evidence="18">The sequence shown here is derived from an EMBL/GenBank/DDBJ whole genome shotgun (WGS) entry which is preliminary data.</text>
</comment>
<evidence type="ECO:0000256" key="1">
    <source>
        <dbReference type="ARBA" id="ARBA00001946"/>
    </source>
</evidence>
<evidence type="ECO:0000256" key="10">
    <source>
        <dbReference type="ARBA" id="ARBA00022833"/>
    </source>
</evidence>
<reference evidence="18" key="2">
    <citation type="submission" date="2021-12" db="EMBL/GenBank/DDBJ databases">
        <title>Resequencing data analysis of finger millet.</title>
        <authorList>
            <person name="Hatakeyama M."/>
            <person name="Aluri S."/>
            <person name="Balachadran M.T."/>
            <person name="Sivarajan S.R."/>
            <person name="Poveda L."/>
            <person name="Shimizu-Inatsugi R."/>
            <person name="Schlapbach R."/>
            <person name="Sreeman S.M."/>
            <person name="Shimizu K.K."/>
        </authorList>
    </citation>
    <scope>NUCLEOTIDE SEQUENCE</scope>
</reference>
<keyword evidence="19" id="KW-1185">Reference proteome</keyword>